<proteinExistence type="predicted"/>
<reference evidence="2" key="1">
    <citation type="submission" date="2022-11" db="UniProtKB">
        <authorList>
            <consortium name="WormBaseParasite"/>
        </authorList>
    </citation>
    <scope>IDENTIFICATION</scope>
</reference>
<evidence type="ECO:0000313" key="1">
    <source>
        <dbReference type="Proteomes" id="UP000887580"/>
    </source>
</evidence>
<name>A0AC35FKJ4_9BILA</name>
<accession>A0AC35FKJ4</accession>
<dbReference type="Proteomes" id="UP000887580">
    <property type="component" value="Unplaced"/>
</dbReference>
<organism evidence="1 2">
    <name type="scientific">Panagrolaimus sp. PS1159</name>
    <dbReference type="NCBI Taxonomy" id="55785"/>
    <lineage>
        <taxon>Eukaryota</taxon>
        <taxon>Metazoa</taxon>
        <taxon>Ecdysozoa</taxon>
        <taxon>Nematoda</taxon>
        <taxon>Chromadorea</taxon>
        <taxon>Rhabditida</taxon>
        <taxon>Tylenchina</taxon>
        <taxon>Panagrolaimomorpha</taxon>
        <taxon>Panagrolaimoidea</taxon>
        <taxon>Panagrolaimidae</taxon>
        <taxon>Panagrolaimus</taxon>
    </lineage>
</organism>
<sequence length="324" mass="36830">MVAKYVGAYGFNDENVTLRNDKIEIYNDKYENLPKPLWITTLFFAQAVADSKLASKLLSKVVYCKVRSLSLGYQILNLNEFEMFVGSTDFIFEFCNSIVKSEDGTILSTEEILKLLPKLKYFNWHVGDKMASTFTPETTKAIIDTFDSSILERVYLSDLPQSFDFKLFAKFMDENPEIDFDLHFDRPLSAEYTKILQEYVDDLIDAGLYEDRHIYITFEGQSEESRDILFDYYYGGESPQASSVDGYDSDESAEASSSEYDTVEYDTEDSTQASVADSPKIELEDDKSRYSDTSVTPRSESLRTARSLYDVNSSSDSMGSSSAI</sequence>
<evidence type="ECO:0000313" key="2">
    <source>
        <dbReference type="WBParaSite" id="PS1159_v2.g18040.t1"/>
    </source>
</evidence>
<dbReference type="WBParaSite" id="PS1159_v2.g18040.t1">
    <property type="protein sequence ID" value="PS1159_v2.g18040.t1"/>
    <property type="gene ID" value="PS1159_v2.g18040"/>
</dbReference>
<protein>
    <submittedName>
        <fullName evidence="2">Uncharacterized protein</fullName>
    </submittedName>
</protein>